<dbReference type="STRING" id="1795632.TH606_03995"/>
<keyword evidence="2 3" id="KW-0802">TPR repeat</keyword>
<dbReference type="OrthoDB" id="9777613at2"/>
<organism evidence="4 5">
    <name type="scientific">Thermodesulfatator autotrophicus</name>
    <dbReference type="NCBI Taxonomy" id="1795632"/>
    <lineage>
        <taxon>Bacteria</taxon>
        <taxon>Pseudomonadati</taxon>
        <taxon>Thermodesulfobacteriota</taxon>
        <taxon>Thermodesulfobacteria</taxon>
        <taxon>Thermodesulfobacteriales</taxon>
        <taxon>Thermodesulfatatoraceae</taxon>
        <taxon>Thermodesulfatator</taxon>
    </lineage>
</organism>
<dbReference type="RefSeq" id="WP_068541489.1">
    <property type="nucleotide sequence ID" value="NZ_LSFI01000015.1"/>
</dbReference>
<gene>
    <name evidence="4" type="ORF">TH606_03995</name>
</gene>
<dbReference type="EMBL" id="LSFI01000015">
    <property type="protein sequence ID" value="OAG28005.1"/>
    <property type="molecule type" value="Genomic_DNA"/>
</dbReference>
<evidence type="ECO:0000256" key="1">
    <source>
        <dbReference type="ARBA" id="ARBA00022737"/>
    </source>
</evidence>
<evidence type="ECO:0008006" key="6">
    <source>
        <dbReference type="Google" id="ProtNLM"/>
    </source>
</evidence>
<dbReference type="Proteomes" id="UP000076964">
    <property type="component" value="Unassembled WGS sequence"/>
</dbReference>
<evidence type="ECO:0000256" key="3">
    <source>
        <dbReference type="PROSITE-ProRule" id="PRU00339"/>
    </source>
</evidence>
<dbReference type="InterPro" id="IPR019734">
    <property type="entry name" value="TPR_rpt"/>
</dbReference>
<dbReference type="Pfam" id="PF13181">
    <property type="entry name" value="TPR_8"/>
    <property type="match status" value="1"/>
</dbReference>
<dbReference type="InterPro" id="IPR011990">
    <property type="entry name" value="TPR-like_helical_dom_sf"/>
</dbReference>
<dbReference type="SUPFAM" id="SSF48452">
    <property type="entry name" value="TPR-like"/>
    <property type="match status" value="1"/>
</dbReference>
<keyword evidence="5" id="KW-1185">Reference proteome</keyword>
<feature type="repeat" description="TPR" evidence="3">
    <location>
        <begin position="332"/>
        <end position="365"/>
    </location>
</feature>
<comment type="caution">
    <text evidence="4">The sequence shown here is derived from an EMBL/GenBank/DDBJ whole genome shotgun (WGS) entry which is preliminary data.</text>
</comment>
<sequence length="508" mass="57759">MKLPPRWALEHLFPLLGEVLAPLLPVDFKISSEKSDWPLRYSGEEVAYLHVNSSLTEEEYKRWQPLMLAHFEQTLAFLIRDYLIKGFPGPEVLKRVLKTKPLTGLLLKVSSTSFLPEKAYAISTRIFFIPVQELKPKTFLKNLWQKGTNFLAISCSLSSPDDIKQALNTLSLAENFGFSWLTERGEKYFPVSFFLEQQKVLNQFLRCSGKYTLVWAKGPKPSLNCLTKKARRVFPMADDEAILAFSENLEEIKYLLSSLSLKAGVRPPGKTKYPLKEVWAAFEHAKRLSSDEPVVFSPYSLHVLGDVLLDMGDLFGALACYHAAKEKTPQPVELLNSMAYIFLELKNFIEAEKALKQAIAISPEDPMLHYNLGLFFEKIAKNPLPAFEKAYSLAPKDAIFAESLAASLARENSWDRIRNILEGLSLSKRGRLLLARAYYELGELDKAFEIFRALANEEPQNLEVLAYLALLYIQLKGDFGVAEAVLPQLEEHHELKKLAENIRFFMES</sequence>
<feature type="repeat" description="TPR" evidence="3">
    <location>
        <begin position="428"/>
        <end position="461"/>
    </location>
</feature>
<dbReference type="AlphaFoldDB" id="A0A177E7Y4"/>
<protein>
    <recommendedName>
        <fullName evidence="6">Tetratricopeptide repeat protein</fullName>
    </recommendedName>
</protein>
<keyword evidence="1" id="KW-0677">Repeat</keyword>
<reference evidence="4 5" key="1">
    <citation type="submission" date="2016-02" db="EMBL/GenBank/DDBJ databases">
        <title>Draft genome sequence of Thermodesulfatator sp. S606.</title>
        <authorList>
            <person name="Lai Q."/>
            <person name="Cao J."/>
            <person name="Dupont S."/>
            <person name="Shao Z."/>
            <person name="Jebbar M."/>
            <person name="Alain K."/>
        </authorList>
    </citation>
    <scope>NUCLEOTIDE SEQUENCE [LARGE SCALE GENOMIC DNA]</scope>
    <source>
        <strain evidence="4 5">S606</strain>
    </source>
</reference>
<evidence type="ECO:0000313" key="5">
    <source>
        <dbReference type="Proteomes" id="UP000076964"/>
    </source>
</evidence>
<name>A0A177E7Y4_9BACT</name>
<accession>A0A177E7Y4</accession>
<dbReference type="PANTHER" id="PTHR44186">
    <property type="match status" value="1"/>
</dbReference>
<dbReference type="Pfam" id="PF13432">
    <property type="entry name" value="TPR_16"/>
    <property type="match status" value="1"/>
</dbReference>
<dbReference type="SMART" id="SM00028">
    <property type="entry name" value="TPR"/>
    <property type="match status" value="4"/>
</dbReference>
<dbReference type="Gene3D" id="1.25.40.10">
    <property type="entry name" value="Tetratricopeptide repeat domain"/>
    <property type="match status" value="2"/>
</dbReference>
<evidence type="ECO:0000313" key="4">
    <source>
        <dbReference type="EMBL" id="OAG28005.1"/>
    </source>
</evidence>
<dbReference type="PANTHER" id="PTHR44186:SF1">
    <property type="entry name" value="BARDET-BIEDL SYNDROME 4 PROTEIN"/>
    <property type="match status" value="1"/>
</dbReference>
<evidence type="ECO:0000256" key="2">
    <source>
        <dbReference type="ARBA" id="ARBA00022803"/>
    </source>
</evidence>
<dbReference type="PROSITE" id="PS50005">
    <property type="entry name" value="TPR"/>
    <property type="match status" value="2"/>
</dbReference>
<proteinExistence type="predicted"/>